<dbReference type="InterPro" id="IPR025799">
    <property type="entry name" value="Arg_MeTrfase"/>
</dbReference>
<dbReference type="InterPro" id="IPR036236">
    <property type="entry name" value="Znf_C2H2_sf"/>
</dbReference>
<keyword evidence="4" id="KW-0175">Coiled coil</keyword>
<sequence length="296" mass="32945">MAPAGPSSREPIISDDSGSESTDSREDEEGWDDVEPDEDDEAAQEVISLLDDRVFPDVESMLAHCRDQHGFDFLAVRQRLQLDFHGSVKLVNFVRQRVHEGLPVVAEDITPASINDDRYLKPVLDDDAVILGLFDLPETTNTTAATPGDATTTTTTTTADSDVLARNNAELREDLARVTAQFESYRAAVQQTLDQRWGDVVDVEADAKAVAEADRQRKGEEKERKEKGKKGEFANPDDGSKYYWESYAGVEIHETMLKDAVRTDAYRDFIYNNKHLFKGKTVLDIGCGTVHQTTSS</sequence>
<dbReference type="AlphaFoldDB" id="M7T329"/>
<dbReference type="SUPFAM" id="SSF53335">
    <property type="entry name" value="S-adenosyl-L-methionine-dependent methyltransferases"/>
    <property type="match status" value="1"/>
</dbReference>
<dbReference type="Proteomes" id="UP000012174">
    <property type="component" value="Unassembled WGS sequence"/>
</dbReference>
<dbReference type="eggNOG" id="KOG1499">
    <property type="taxonomic scope" value="Eukaryota"/>
</dbReference>
<organism evidence="6 7">
    <name type="scientific">Eutypa lata (strain UCR-EL1)</name>
    <name type="common">Grapevine dieback disease fungus</name>
    <name type="synonym">Eutypa armeniacae</name>
    <dbReference type="NCBI Taxonomy" id="1287681"/>
    <lineage>
        <taxon>Eukaryota</taxon>
        <taxon>Fungi</taxon>
        <taxon>Dikarya</taxon>
        <taxon>Ascomycota</taxon>
        <taxon>Pezizomycotina</taxon>
        <taxon>Sordariomycetes</taxon>
        <taxon>Xylariomycetidae</taxon>
        <taxon>Xylariales</taxon>
        <taxon>Diatrypaceae</taxon>
        <taxon>Eutypa</taxon>
    </lineage>
</organism>
<dbReference type="Gene3D" id="3.40.50.150">
    <property type="entry name" value="Vaccinia Virus protein VP39"/>
    <property type="match status" value="1"/>
</dbReference>
<name>M7T329_EUTLA</name>
<dbReference type="InterPro" id="IPR029063">
    <property type="entry name" value="SAM-dependent_MTases_sf"/>
</dbReference>
<keyword evidence="1" id="KW-0949">S-adenosyl-L-methionine</keyword>
<reference evidence="7" key="1">
    <citation type="journal article" date="2013" name="Genome Announc.">
        <title>Draft genome sequence of the grapevine dieback fungus Eutypa lata UCR-EL1.</title>
        <authorList>
            <person name="Blanco-Ulate B."/>
            <person name="Rolshausen P.E."/>
            <person name="Cantu D."/>
        </authorList>
    </citation>
    <scope>NUCLEOTIDE SEQUENCE [LARGE SCALE GENOMIC DNA]</scope>
    <source>
        <strain evidence="7">UCR-EL1</strain>
    </source>
</reference>
<comment type="catalytic activity">
    <reaction evidence="2">
        <text>L-arginyl-[protein] + 2 S-adenosyl-L-methionine = N(omega),N(omega)-dimethyl-L-arginyl-[protein] + 2 S-adenosyl-L-homocysteine + 2 H(+)</text>
        <dbReference type="Rhea" id="RHEA:48096"/>
        <dbReference type="Rhea" id="RHEA-COMP:10532"/>
        <dbReference type="Rhea" id="RHEA-COMP:11991"/>
        <dbReference type="ChEBI" id="CHEBI:15378"/>
        <dbReference type="ChEBI" id="CHEBI:29965"/>
        <dbReference type="ChEBI" id="CHEBI:57856"/>
        <dbReference type="ChEBI" id="CHEBI:59789"/>
        <dbReference type="ChEBI" id="CHEBI:61897"/>
        <dbReference type="EC" id="2.1.1.319"/>
    </reaction>
    <physiologicalReaction direction="left-to-right" evidence="2">
        <dbReference type="Rhea" id="RHEA:48097"/>
    </physiologicalReaction>
</comment>
<gene>
    <name evidence="6" type="ORF">UCREL1_1985</name>
</gene>
<keyword evidence="6" id="KW-0489">Methyltransferase</keyword>
<keyword evidence="6" id="KW-0808">Transferase</keyword>
<evidence type="ECO:0000256" key="4">
    <source>
        <dbReference type="SAM" id="Coils"/>
    </source>
</evidence>
<evidence type="ECO:0000313" key="6">
    <source>
        <dbReference type="EMBL" id="EMR70977.1"/>
    </source>
</evidence>
<keyword evidence="7" id="KW-1185">Reference proteome</keyword>
<feature type="compositionally biased region" description="Basic and acidic residues" evidence="5">
    <location>
        <begin position="210"/>
        <end position="232"/>
    </location>
</feature>
<dbReference type="PANTHER" id="PTHR11006:SF53">
    <property type="entry name" value="PROTEIN ARGININE N-METHYLTRANSFERASE 3"/>
    <property type="match status" value="1"/>
</dbReference>
<dbReference type="HOGENOM" id="CLU_940200_0_0_1"/>
<dbReference type="STRING" id="1287681.M7T329"/>
<evidence type="ECO:0000256" key="1">
    <source>
        <dbReference type="ARBA" id="ARBA00022691"/>
    </source>
</evidence>
<feature type="coiled-coil region" evidence="4">
    <location>
        <begin position="161"/>
        <end position="188"/>
    </location>
</feature>
<dbReference type="PANTHER" id="PTHR11006">
    <property type="entry name" value="PROTEIN ARGININE N-METHYLTRANSFERASE"/>
    <property type="match status" value="1"/>
</dbReference>
<proteinExistence type="predicted"/>
<evidence type="ECO:0000313" key="7">
    <source>
        <dbReference type="Proteomes" id="UP000012174"/>
    </source>
</evidence>
<dbReference type="OrthoDB" id="7848332at2759"/>
<protein>
    <submittedName>
        <fullName evidence="6">Putative hnrnp arginine n-methyltransferase protein</fullName>
    </submittedName>
</protein>
<dbReference type="SUPFAM" id="SSF57667">
    <property type="entry name" value="beta-beta-alpha zinc fingers"/>
    <property type="match status" value="1"/>
</dbReference>
<feature type="region of interest" description="Disordered" evidence="5">
    <location>
        <begin position="1"/>
        <end position="39"/>
    </location>
</feature>
<evidence type="ECO:0000256" key="5">
    <source>
        <dbReference type="SAM" id="MobiDB-lite"/>
    </source>
</evidence>
<dbReference type="GO" id="GO:0042054">
    <property type="term" value="F:histone methyltransferase activity"/>
    <property type="evidence" value="ECO:0007669"/>
    <property type="project" value="TreeGrafter"/>
</dbReference>
<feature type="compositionally biased region" description="Acidic residues" evidence="5">
    <location>
        <begin position="25"/>
        <end position="39"/>
    </location>
</feature>
<evidence type="ECO:0000256" key="2">
    <source>
        <dbReference type="ARBA" id="ARBA00047384"/>
    </source>
</evidence>
<feature type="region of interest" description="Disordered" evidence="5">
    <location>
        <begin position="210"/>
        <end position="235"/>
    </location>
</feature>
<evidence type="ECO:0000256" key="3">
    <source>
        <dbReference type="ARBA" id="ARBA00049303"/>
    </source>
</evidence>
<dbReference type="EMBL" id="KB705735">
    <property type="protein sequence ID" value="EMR70977.1"/>
    <property type="molecule type" value="Genomic_DNA"/>
</dbReference>
<comment type="catalytic activity">
    <reaction evidence="3">
        <text>L-arginyl-[protein] + S-adenosyl-L-methionine = N(omega)-methyl-L-arginyl-[protein] + S-adenosyl-L-homocysteine + H(+)</text>
        <dbReference type="Rhea" id="RHEA:48100"/>
        <dbReference type="Rhea" id="RHEA-COMP:10532"/>
        <dbReference type="Rhea" id="RHEA-COMP:11990"/>
        <dbReference type="ChEBI" id="CHEBI:15378"/>
        <dbReference type="ChEBI" id="CHEBI:29965"/>
        <dbReference type="ChEBI" id="CHEBI:57856"/>
        <dbReference type="ChEBI" id="CHEBI:59789"/>
        <dbReference type="ChEBI" id="CHEBI:65280"/>
    </reaction>
    <physiologicalReaction direction="left-to-right" evidence="3">
        <dbReference type="Rhea" id="RHEA:48101"/>
    </physiologicalReaction>
</comment>
<dbReference type="GO" id="GO:0032259">
    <property type="term" value="P:methylation"/>
    <property type="evidence" value="ECO:0007669"/>
    <property type="project" value="UniProtKB-KW"/>
</dbReference>
<accession>M7T329</accession>
<dbReference type="GO" id="GO:0005634">
    <property type="term" value="C:nucleus"/>
    <property type="evidence" value="ECO:0007669"/>
    <property type="project" value="TreeGrafter"/>
</dbReference>
<dbReference type="GO" id="GO:0035242">
    <property type="term" value="F:protein-arginine omega-N asymmetric methyltransferase activity"/>
    <property type="evidence" value="ECO:0007669"/>
    <property type="project" value="UniProtKB-EC"/>
</dbReference>
<dbReference type="KEGG" id="ela:UCREL1_1985"/>